<dbReference type="AlphaFoldDB" id="A0A117QVU3"/>
<reference evidence="2 3" key="1">
    <citation type="submission" date="2015-10" db="EMBL/GenBank/DDBJ databases">
        <title>Draft genome sequence of Streptomyces canus DSM 40017, type strain for the species Streptomyces canus.</title>
        <authorList>
            <person name="Ruckert C."/>
            <person name="Winkler A."/>
            <person name="Kalinowski J."/>
            <person name="Kampfer P."/>
            <person name="Glaeser S."/>
        </authorList>
    </citation>
    <scope>NUCLEOTIDE SEQUENCE [LARGE SCALE GENOMIC DNA]</scope>
    <source>
        <strain evidence="2 3">DSM 40017</strain>
    </source>
</reference>
<feature type="region of interest" description="Disordered" evidence="1">
    <location>
        <begin position="192"/>
        <end position="215"/>
    </location>
</feature>
<protein>
    <recommendedName>
        <fullName evidence="4">HTH cro/C1-type domain-containing protein</fullName>
    </recommendedName>
</protein>
<proteinExistence type="predicted"/>
<accession>A0A117QVU3</accession>
<dbReference type="EMBL" id="LMWU01000083">
    <property type="protein sequence ID" value="KUN54733.1"/>
    <property type="molecule type" value="Genomic_DNA"/>
</dbReference>
<feature type="compositionally biased region" description="Basic and acidic residues" evidence="1">
    <location>
        <begin position="204"/>
        <end position="215"/>
    </location>
</feature>
<sequence length="215" mass="23455">MAGKDGLAVTRPAGRCTGWSATRRAVSAALMPLTVENAKRTPSTDYCTRLEQGLLPHVSEPVLASVARALGLDDAEWDHLFALALLAPSACSVEARPARSAPVPVHRIPQPPPDWWLLRHYGSPDTSHHTAPPSRTTTSALRLQGGDHVAVATREKRLCPVCGERRPLLLRKYFPVWKIVVTFLSDSLTTRSAETGVRDPVVGEGRDRETDDRST</sequence>
<gene>
    <name evidence="2" type="ORF">AQJ46_49850</name>
</gene>
<name>A0A117QVU3_9ACTN</name>
<comment type="caution">
    <text evidence="2">The sequence shown here is derived from an EMBL/GenBank/DDBJ whole genome shotgun (WGS) entry which is preliminary data.</text>
</comment>
<evidence type="ECO:0000256" key="1">
    <source>
        <dbReference type="SAM" id="MobiDB-lite"/>
    </source>
</evidence>
<evidence type="ECO:0000313" key="3">
    <source>
        <dbReference type="Proteomes" id="UP000053669"/>
    </source>
</evidence>
<evidence type="ECO:0000313" key="2">
    <source>
        <dbReference type="EMBL" id="KUN54733.1"/>
    </source>
</evidence>
<organism evidence="2 3">
    <name type="scientific">Streptomyces canus</name>
    <dbReference type="NCBI Taxonomy" id="58343"/>
    <lineage>
        <taxon>Bacteria</taxon>
        <taxon>Bacillati</taxon>
        <taxon>Actinomycetota</taxon>
        <taxon>Actinomycetes</taxon>
        <taxon>Kitasatosporales</taxon>
        <taxon>Streptomycetaceae</taxon>
        <taxon>Streptomyces</taxon>
        <taxon>Streptomyces aurantiacus group</taxon>
    </lineage>
</organism>
<dbReference type="Proteomes" id="UP000053669">
    <property type="component" value="Unassembled WGS sequence"/>
</dbReference>
<evidence type="ECO:0008006" key="4">
    <source>
        <dbReference type="Google" id="ProtNLM"/>
    </source>
</evidence>
<dbReference type="STRING" id="58343.AQJ46_49850"/>